<keyword evidence="3" id="KW-1185">Reference proteome</keyword>
<dbReference type="Proteomes" id="UP000055136">
    <property type="component" value="Chromosome"/>
</dbReference>
<evidence type="ECO:0000256" key="1">
    <source>
        <dbReference type="SAM" id="MobiDB-lite"/>
    </source>
</evidence>
<gene>
    <name evidence="2" type="ORF">Tel_04240</name>
</gene>
<name>A0A0S2TB98_9GAMM</name>
<dbReference type="EMBL" id="CP013099">
    <property type="protein sequence ID" value="ALP52414.1"/>
    <property type="molecule type" value="Genomic_DNA"/>
</dbReference>
<organism evidence="2 3">
    <name type="scientific">Candidatus Tenderia electrophaga</name>
    <dbReference type="NCBI Taxonomy" id="1748243"/>
    <lineage>
        <taxon>Bacteria</taxon>
        <taxon>Pseudomonadati</taxon>
        <taxon>Pseudomonadota</taxon>
        <taxon>Gammaproteobacteria</taxon>
        <taxon>Candidatus Tenderiales</taxon>
        <taxon>Candidatus Tenderiaceae</taxon>
        <taxon>Candidatus Tenderia</taxon>
    </lineage>
</organism>
<accession>A0A0S2TB98</accession>
<sequence length="74" mass="8013">MDTLNPINQEKPMNSKSIKFYTVPVMFAAALALGACSADPMMSDDGMDKGMDTQMDDTMQGMDGTMDDSMDSSM</sequence>
<evidence type="ECO:0000313" key="2">
    <source>
        <dbReference type="EMBL" id="ALP52414.1"/>
    </source>
</evidence>
<dbReference type="AlphaFoldDB" id="A0A0S2TB98"/>
<proteinExistence type="predicted"/>
<feature type="compositionally biased region" description="Acidic residues" evidence="1">
    <location>
        <begin position="65"/>
        <end position="74"/>
    </location>
</feature>
<evidence type="ECO:0000313" key="3">
    <source>
        <dbReference type="Proteomes" id="UP000055136"/>
    </source>
</evidence>
<protein>
    <submittedName>
        <fullName evidence="2">Uncharacterized protein</fullName>
    </submittedName>
</protein>
<dbReference type="KEGG" id="tee:Tel_04240"/>
<feature type="compositionally biased region" description="Low complexity" evidence="1">
    <location>
        <begin position="52"/>
        <end position="64"/>
    </location>
</feature>
<reference evidence="2" key="1">
    <citation type="submission" date="2015-10" db="EMBL/GenBank/DDBJ databases">
        <title>Description of Candidatus Tenderia electrophaga gen. nov, sp. nov., an Uncultivated Electroautotroph from a Biocathode Enrichment.</title>
        <authorList>
            <person name="Eddie B.J."/>
            <person name="Malanoski A.P."/>
            <person name="Wang Z."/>
            <person name="Hall R.J."/>
            <person name="Oh S.D."/>
            <person name="Heiner C."/>
            <person name="Lin B."/>
            <person name="Strycharz-Glaven S.M."/>
        </authorList>
    </citation>
    <scope>NUCLEOTIDE SEQUENCE [LARGE SCALE GENOMIC DNA]</scope>
    <source>
        <strain evidence="2">NRL1</strain>
    </source>
</reference>
<feature type="region of interest" description="Disordered" evidence="1">
    <location>
        <begin position="44"/>
        <end position="74"/>
    </location>
</feature>